<accession>A0ABV5YIT2</accession>
<gene>
    <name evidence="1" type="ORF">ACFFNX_19250</name>
</gene>
<proteinExistence type="predicted"/>
<dbReference type="Proteomes" id="UP001589627">
    <property type="component" value="Unassembled WGS sequence"/>
</dbReference>
<evidence type="ECO:0000313" key="1">
    <source>
        <dbReference type="EMBL" id="MFB9834322.1"/>
    </source>
</evidence>
<dbReference type="RefSeq" id="WP_378203701.1">
    <property type="nucleotide sequence ID" value="NZ_JBHLZP010000132.1"/>
</dbReference>
<dbReference type="EMBL" id="JBHLZP010000132">
    <property type="protein sequence ID" value="MFB9834322.1"/>
    <property type="molecule type" value="Genomic_DNA"/>
</dbReference>
<sequence>MLTQGDLCLRARRRYAREEQAAATVARVRLPVGTTAGELPERGC</sequence>
<reference evidence="1 2" key="1">
    <citation type="submission" date="2024-09" db="EMBL/GenBank/DDBJ databases">
        <authorList>
            <person name="Sun Q."/>
            <person name="Mori K."/>
        </authorList>
    </citation>
    <scope>NUCLEOTIDE SEQUENCE [LARGE SCALE GENOMIC DNA]</scope>
    <source>
        <strain evidence="1 2">TBRC 0563</strain>
    </source>
</reference>
<protein>
    <submittedName>
        <fullName evidence="1">Uncharacterized protein</fullName>
    </submittedName>
</protein>
<evidence type="ECO:0000313" key="2">
    <source>
        <dbReference type="Proteomes" id="UP001589627"/>
    </source>
</evidence>
<comment type="caution">
    <text evidence="1">The sequence shown here is derived from an EMBL/GenBank/DDBJ whole genome shotgun (WGS) entry which is preliminary data.</text>
</comment>
<keyword evidence="2" id="KW-1185">Reference proteome</keyword>
<name>A0ABV5YIT2_9ACTN</name>
<organism evidence="1 2">
    <name type="scientific">Actinoallomurus acaciae</name>
    <dbReference type="NCBI Taxonomy" id="502577"/>
    <lineage>
        <taxon>Bacteria</taxon>
        <taxon>Bacillati</taxon>
        <taxon>Actinomycetota</taxon>
        <taxon>Actinomycetes</taxon>
        <taxon>Streptosporangiales</taxon>
        <taxon>Thermomonosporaceae</taxon>
        <taxon>Actinoallomurus</taxon>
    </lineage>
</organism>